<dbReference type="Gene3D" id="3.30.565.10">
    <property type="entry name" value="Histidine kinase-like ATPase, C-terminal domain"/>
    <property type="match status" value="1"/>
</dbReference>
<dbReference type="PANTHER" id="PTHR44936">
    <property type="entry name" value="SENSOR PROTEIN CREC"/>
    <property type="match status" value="1"/>
</dbReference>
<dbReference type="CDD" id="cd00082">
    <property type="entry name" value="HisKA"/>
    <property type="match status" value="1"/>
</dbReference>
<evidence type="ECO:0000256" key="18">
    <source>
        <dbReference type="ARBA" id="ARBA00023016"/>
    </source>
</evidence>
<evidence type="ECO:0000256" key="23">
    <source>
        <dbReference type="SAM" id="Phobius"/>
    </source>
</evidence>
<evidence type="ECO:0000256" key="5">
    <source>
        <dbReference type="ARBA" id="ARBA00012438"/>
    </source>
</evidence>
<dbReference type="SUPFAM" id="SSF47384">
    <property type="entry name" value="Homodimeric domain of signal transducing histidine kinase"/>
    <property type="match status" value="1"/>
</dbReference>
<evidence type="ECO:0000256" key="7">
    <source>
        <dbReference type="ARBA" id="ARBA00022553"/>
    </source>
</evidence>
<dbReference type="PROSITE" id="PS50109">
    <property type="entry name" value="HIS_KIN"/>
    <property type="match status" value="1"/>
</dbReference>
<evidence type="ECO:0000256" key="14">
    <source>
        <dbReference type="ARBA" id="ARBA00022842"/>
    </source>
</evidence>
<protein>
    <recommendedName>
        <fullName evidence="21">Signal transduction histidine-protein kinase/phosphatase MprB</fullName>
        <ecNumber evidence="5">2.7.13.3</ecNumber>
    </recommendedName>
    <alternativeName>
        <fullName evidence="22">Mycobacterial persistence regulator B</fullName>
    </alternativeName>
</protein>
<dbReference type="EC" id="2.7.13.3" evidence="5"/>
<dbReference type="Pfam" id="PF00512">
    <property type="entry name" value="HisKA"/>
    <property type="match status" value="1"/>
</dbReference>
<keyword evidence="23" id="KW-0472">Membrane</keyword>
<dbReference type="GO" id="GO:0016301">
    <property type="term" value="F:kinase activity"/>
    <property type="evidence" value="ECO:0007669"/>
    <property type="project" value="UniProtKB-KW"/>
</dbReference>
<accession>A0ABW1JFM9</accession>
<keyword evidence="19" id="KW-0843">Virulence</keyword>
<keyword evidence="13" id="KW-0067">ATP-binding</keyword>
<keyword evidence="10" id="KW-0547">Nucleotide-binding</keyword>
<dbReference type="InterPro" id="IPR003594">
    <property type="entry name" value="HATPase_dom"/>
</dbReference>
<comment type="cofactor">
    <cofactor evidence="3">
        <name>Mg(2+)</name>
        <dbReference type="ChEBI" id="CHEBI:18420"/>
    </cofactor>
</comment>
<dbReference type="Proteomes" id="UP001596189">
    <property type="component" value="Unassembled WGS sequence"/>
</dbReference>
<keyword evidence="18" id="KW-0346">Stress response</keyword>
<keyword evidence="20" id="KW-0464">Manganese</keyword>
<keyword evidence="7" id="KW-0597">Phosphoprotein</keyword>
<dbReference type="SUPFAM" id="SSF55874">
    <property type="entry name" value="ATPase domain of HSP90 chaperone/DNA topoisomerase II/histidine kinase"/>
    <property type="match status" value="1"/>
</dbReference>
<dbReference type="PANTHER" id="PTHR44936:SF9">
    <property type="entry name" value="SENSOR PROTEIN CREC"/>
    <property type="match status" value="1"/>
</dbReference>
<keyword evidence="14" id="KW-0460">Magnesium</keyword>
<dbReference type="Pfam" id="PF02518">
    <property type="entry name" value="HATPase_c"/>
    <property type="match status" value="1"/>
</dbReference>
<evidence type="ECO:0000256" key="9">
    <source>
        <dbReference type="ARBA" id="ARBA00022692"/>
    </source>
</evidence>
<evidence type="ECO:0000256" key="11">
    <source>
        <dbReference type="ARBA" id="ARBA00022777"/>
    </source>
</evidence>
<evidence type="ECO:0000256" key="22">
    <source>
        <dbReference type="ARBA" id="ARBA00041776"/>
    </source>
</evidence>
<evidence type="ECO:0000256" key="19">
    <source>
        <dbReference type="ARBA" id="ARBA00023026"/>
    </source>
</evidence>
<keyword evidence="11 26" id="KW-0418">Kinase</keyword>
<dbReference type="InterPro" id="IPR050980">
    <property type="entry name" value="2C_sensor_his_kinase"/>
</dbReference>
<evidence type="ECO:0000256" key="4">
    <source>
        <dbReference type="ARBA" id="ARBA00004651"/>
    </source>
</evidence>
<dbReference type="InterPro" id="IPR005467">
    <property type="entry name" value="His_kinase_dom"/>
</dbReference>
<evidence type="ECO:0000256" key="20">
    <source>
        <dbReference type="ARBA" id="ARBA00023211"/>
    </source>
</evidence>
<dbReference type="InterPro" id="IPR004358">
    <property type="entry name" value="Sig_transdc_His_kin-like_C"/>
</dbReference>
<dbReference type="EMBL" id="JBHSRD010000004">
    <property type="protein sequence ID" value="MFC6008162.1"/>
    <property type="molecule type" value="Genomic_DNA"/>
</dbReference>
<gene>
    <name evidence="26" type="ORF">ACFQDO_13585</name>
</gene>
<dbReference type="SMART" id="SM00388">
    <property type="entry name" value="HisKA"/>
    <property type="match status" value="1"/>
</dbReference>
<name>A0ABW1JFM9_9ACTN</name>
<dbReference type="InterPro" id="IPR003661">
    <property type="entry name" value="HisK_dim/P_dom"/>
</dbReference>
<keyword evidence="15" id="KW-0904">Protein phosphatase</keyword>
<sequence>MRARLLRSSLIAAAVGVLLVGAPLVGLGAWSVFRQTTSDLSRRASDVQMLVERGDAPLPELGAQIEAELAEGRNGGHLHARVSSSEGVLDVGTPIAGDLVRAASSGGDTVVVVEVSRTRVNLQIAELGLGILALSVVAFAVAALSATWQARRLVEPLAVLADNADRLGRGESRLRPVSSGVPELDRVAAGLERSAASMAAALAAEREFASDASHQLRTPLTALSMRLEEIATSEEVDEVHEEARVALNQVERLTQVVDSLLARSRLQRRTTVTSVNLVQILEQQIEEWTPAFRERRRRLVLHPVEPVSVVATPGAFSQVLATLVENSLQHGRGTVSITARHTGRSVVVEVTDEGEGVPPELGSRVFERSVSSSGSTGLGLALARDLAEADGGRLELVRARPPVFAVFLSAVD</sequence>
<comment type="caution">
    <text evidence="26">The sequence shown here is derived from an EMBL/GenBank/DDBJ whole genome shotgun (WGS) entry which is preliminary data.</text>
</comment>
<proteinExistence type="predicted"/>
<evidence type="ECO:0000256" key="3">
    <source>
        <dbReference type="ARBA" id="ARBA00001946"/>
    </source>
</evidence>
<evidence type="ECO:0000256" key="1">
    <source>
        <dbReference type="ARBA" id="ARBA00000085"/>
    </source>
</evidence>
<dbReference type="RefSeq" id="WP_345715148.1">
    <property type="nucleotide sequence ID" value="NZ_BAABFP010000002.1"/>
</dbReference>
<dbReference type="PROSITE" id="PS50885">
    <property type="entry name" value="HAMP"/>
    <property type="match status" value="1"/>
</dbReference>
<comment type="subcellular location">
    <subcellularLocation>
        <location evidence="4">Cell membrane</location>
        <topology evidence="4">Multi-pass membrane protein</topology>
    </subcellularLocation>
</comment>
<evidence type="ECO:0000256" key="8">
    <source>
        <dbReference type="ARBA" id="ARBA00022679"/>
    </source>
</evidence>
<evidence type="ECO:0000256" key="6">
    <source>
        <dbReference type="ARBA" id="ARBA00022475"/>
    </source>
</evidence>
<keyword evidence="12" id="KW-0378">Hydrolase</keyword>
<keyword evidence="9 23" id="KW-0812">Transmembrane</keyword>
<evidence type="ECO:0000256" key="10">
    <source>
        <dbReference type="ARBA" id="ARBA00022741"/>
    </source>
</evidence>
<evidence type="ECO:0000256" key="2">
    <source>
        <dbReference type="ARBA" id="ARBA00001936"/>
    </source>
</evidence>
<feature type="domain" description="Histidine kinase" evidence="24">
    <location>
        <begin position="211"/>
        <end position="412"/>
    </location>
</feature>
<dbReference type="PRINTS" id="PR00344">
    <property type="entry name" value="BCTRLSENSOR"/>
</dbReference>
<evidence type="ECO:0000313" key="27">
    <source>
        <dbReference type="Proteomes" id="UP001596189"/>
    </source>
</evidence>
<keyword evidence="27" id="KW-1185">Reference proteome</keyword>
<keyword evidence="8" id="KW-0808">Transferase</keyword>
<evidence type="ECO:0000256" key="15">
    <source>
        <dbReference type="ARBA" id="ARBA00022912"/>
    </source>
</evidence>
<dbReference type="InterPro" id="IPR003660">
    <property type="entry name" value="HAMP_dom"/>
</dbReference>
<dbReference type="Gene3D" id="1.10.287.130">
    <property type="match status" value="1"/>
</dbReference>
<comment type="catalytic activity">
    <reaction evidence="1">
        <text>ATP + protein L-histidine = ADP + protein N-phospho-L-histidine.</text>
        <dbReference type="EC" id="2.7.13.3"/>
    </reaction>
</comment>
<keyword evidence="16 23" id="KW-1133">Transmembrane helix</keyword>
<feature type="transmembrane region" description="Helical" evidence="23">
    <location>
        <begin position="127"/>
        <end position="148"/>
    </location>
</feature>
<keyword evidence="6" id="KW-1003">Cell membrane</keyword>
<reference evidence="27" key="1">
    <citation type="journal article" date="2019" name="Int. J. Syst. Evol. Microbiol.">
        <title>The Global Catalogue of Microorganisms (GCM) 10K type strain sequencing project: providing services to taxonomists for standard genome sequencing and annotation.</title>
        <authorList>
            <consortium name="The Broad Institute Genomics Platform"/>
            <consortium name="The Broad Institute Genome Sequencing Center for Infectious Disease"/>
            <person name="Wu L."/>
            <person name="Ma J."/>
        </authorList>
    </citation>
    <scope>NUCLEOTIDE SEQUENCE [LARGE SCALE GENOMIC DNA]</scope>
    <source>
        <strain evidence="27">KACC 14249</strain>
    </source>
</reference>
<feature type="domain" description="HAMP" evidence="25">
    <location>
        <begin position="151"/>
        <end position="203"/>
    </location>
</feature>
<evidence type="ECO:0000256" key="12">
    <source>
        <dbReference type="ARBA" id="ARBA00022801"/>
    </source>
</evidence>
<evidence type="ECO:0000313" key="26">
    <source>
        <dbReference type="EMBL" id="MFC6008162.1"/>
    </source>
</evidence>
<dbReference type="SMART" id="SM00387">
    <property type="entry name" value="HATPase_c"/>
    <property type="match status" value="1"/>
</dbReference>
<comment type="cofactor">
    <cofactor evidence="2">
        <name>Mn(2+)</name>
        <dbReference type="ChEBI" id="CHEBI:29035"/>
    </cofactor>
</comment>
<evidence type="ECO:0000256" key="13">
    <source>
        <dbReference type="ARBA" id="ARBA00022840"/>
    </source>
</evidence>
<evidence type="ECO:0000259" key="24">
    <source>
        <dbReference type="PROSITE" id="PS50109"/>
    </source>
</evidence>
<dbReference type="InterPro" id="IPR036890">
    <property type="entry name" value="HATPase_C_sf"/>
</dbReference>
<evidence type="ECO:0000256" key="17">
    <source>
        <dbReference type="ARBA" id="ARBA00023012"/>
    </source>
</evidence>
<evidence type="ECO:0000259" key="25">
    <source>
        <dbReference type="PROSITE" id="PS50885"/>
    </source>
</evidence>
<dbReference type="InterPro" id="IPR036097">
    <property type="entry name" value="HisK_dim/P_sf"/>
</dbReference>
<evidence type="ECO:0000256" key="21">
    <source>
        <dbReference type="ARBA" id="ARBA00040454"/>
    </source>
</evidence>
<organism evidence="26 27">
    <name type="scientific">Angustibacter luteus</name>
    <dbReference type="NCBI Taxonomy" id="658456"/>
    <lineage>
        <taxon>Bacteria</taxon>
        <taxon>Bacillati</taxon>
        <taxon>Actinomycetota</taxon>
        <taxon>Actinomycetes</taxon>
        <taxon>Kineosporiales</taxon>
        <taxon>Kineosporiaceae</taxon>
    </lineage>
</organism>
<evidence type="ECO:0000256" key="16">
    <source>
        <dbReference type="ARBA" id="ARBA00022989"/>
    </source>
</evidence>
<keyword evidence="17" id="KW-0902">Two-component regulatory system</keyword>